<name>E6MMJ7_9BACT</name>
<accession>E6MMJ7</accession>
<gene>
    <name evidence="1" type="ORF">HMPREF9420_0715</name>
</gene>
<evidence type="ECO:0000313" key="2">
    <source>
        <dbReference type="Proteomes" id="UP000003874"/>
    </source>
</evidence>
<keyword evidence="2" id="KW-1185">Reference proteome</keyword>
<sequence>MLLNISERGKRENRCFCQRHKHEKEEIGVSVNDISMKKRK</sequence>
<proteinExistence type="predicted"/>
<reference evidence="1 2" key="1">
    <citation type="submission" date="2010-12" db="EMBL/GenBank/DDBJ databases">
        <authorList>
            <person name="Muzny D."/>
            <person name="Qin X."/>
            <person name="Deng J."/>
            <person name="Jiang H."/>
            <person name="Liu Y."/>
            <person name="Qu J."/>
            <person name="Song X.-Z."/>
            <person name="Zhang L."/>
            <person name="Thornton R."/>
            <person name="Coyle M."/>
            <person name="Francisco L."/>
            <person name="Jackson L."/>
            <person name="Javaid M."/>
            <person name="Korchina V."/>
            <person name="Kovar C."/>
            <person name="Mata R."/>
            <person name="Mathew T."/>
            <person name="Ngo R."/>
            <person name="Nguyen L."/>
            <person name="Nguyen N."/>
            <person name="Okwuonu G."/>
            <person name="Ongeri F."/>
            <person name="Pham C."/>
            <person name="Simmons D."/>
            <person name="Wilczek-Boney K."/>
            <person name="Hale W."/>
            <person name="Jakkamsetti A."/>
            <person name="Pham P."/>
            <person name="Ruth R."/>
            <person name="San Lucas F."/>
            <person name="Warren J."/>
            <person name="Zhang J."/>
            <person name="Zhao Z."/>
            <person name="Zhou C."/>
            <person name="Zhu D."/>
            <person name="Lee S."/>
            <person name="Bess C."/>
            <person name="Blankenburg K."/>
            <person name="Forbes L."/>
            <person name="Fu Q."/>
            <person name="Gubbala S."/>
            <person name="Hirani K."/>
            <person name="Jayaseelan J.C."/>
            <person name="Lara F."/>
            <person name="Munidasa M."/>
            <person name="Palculict T."/>
            <person name="Patil S."/>
            <person name="Pu L.-L."/>
            <person name="Saada N."/>
            <person name="Tang L."/>
            <person name="Weissenberger G."/>
            <person name="Zhu Y."/>
            <person name="Hemphill L."/>
            <person name="Shang Y."/>
            <person name="Youmans B."/>
            <person name="Ayvaz T."/>
            <person name="Ross M."/>
            <person name="Santibanez J."/>
            <person name="Aqrawi P."/>
            <person name="Gross S."/>
            <person name="Joshi V."/>
            <person name="Fowler G."/>
            <person name="Nazareth L."/>
            <person name="Reid J."/>
            <person name="Worley K."/>
            <person name="Petrosino J."/>
            <person name="Highlander S."/>
            <person name="Gibbs R."/>
        </authorList>
    </citation>
    <scope>NUCLEOTIDE SEQUENCE [LARGE SCALE GENOMIC DNA]</scope>
    <source>
        <strain evidence="1 2">DSM 15606</strain>
    </source>
</reference>
<dbReference type="EMBL" id="AEQO01000076">
    <property type="protein sequence ID" value="EFV05159.1"/>
    <property type="molecule type" value="Genomic_DNA"/>
</dbReference>
<evidence type="ECO:0000313" key="1">
    <source>
        <dbReference type="EMBL" id="EFV05159.1"/>
    </source>
</evidence>
<comment type="caution">
    <text evidence="1">The sequence shown here is derived from an EMBL/GenBank/DDBJ whole genome shotgun (WGS) entry which is preliminary data.</text>
</comment>
<organism evidence="1 2">
    <name type="scientific">Segatella salivae DSM 15606</name>
    <dbReference type="NCBI Taxonomy" id="888832"/>
    <lineage>
        <taxon>Bacteria</taxon>
        <taxon>Pseudomonadati</taxon>
        <taxon>Bacteroidota</taxon>
        <taxon>Bacteroidia</taxon>
        <taxon>Bacteroidales</taxon>
        <taxon>Prevotellaceae</taxon>
        <taxon>Segatella</taxon>
    </lineage>
</organism>
<protein>
    <submittedName>
        <fullName evidence="1">Uncharacterized protein</fullName>
    </submittedName>
</protein>
<dbReference type="Proteomes" id="UP000003874">
    <property type="component" value="Unassembled WGS sequence"/>
</dbReference>
<dbReference type="AlphaFoldDB" id="E6MMJ7"/>
<dbReference type="HOGENOM" id="CLU_3294480_0_0_10"/>